<gene>
    <name evidence="1" type="ORF">CK797_00825</name>
</gene>
<dbReference type="RefSeq" id="WP_104687929.1">
    <property type="nucleotide sequence ID" value="NZ_JBKTHY010000003.1"/>
</dbReference>
<proteinExistence type="predicted"/>
<reference evidence="1 2" key="1">
    <citation type="submission" date="2017-09" db="EMBL/GenBank/DDBJ databases">
        <title>Bacterial strain isolated from the female urinary microbiota.</title>
        <authorList>
            <person name="Thomas-White K."/>
            <person name="Kumar N."/>
            <person name="Forster S."/>
            <person name="Putonti C."/>
            <person name="Lawley T."/>
            <person name="Wolfe A.J."/>
        </authorList>
    </citation>
    <scope>NUCLEOTIDE SEQUENCE [LARGE SCALE GENOMIC DNA]</scope>
    <source>
        <strain evidence="1 2">UMB0683</strain>
    </source>
</reference>
<dbReference type="AlphaFoldDB" id="A0A2J6NPX5"/>
<protein>
    <submittedName>
        <fullName evidence="1">Uncharacterized protein</fullName>
    </submittedName>
</protein>
<sequence length="79" mass="9199">MNQHQTTSTSAWFHSRYRGEDRDDGCTNELSVYRDPAEPRLDVLLTNVDFAGVGHDNTYSLTREDAAQLRDFLQEWLQH</sequence>
<evidence type="ECO:0000313" key="2">
    <source>
        <dbReference type="Proteomes" id="UP000239920"/>
    </source>
</evidence>
<dbReference type="EMBL" id="PNFV01000001">
    <property type="protein sequence ID" value="PMB83368.1"/>
    <property type="molecule type" value="Genomic_DNA"/>
</dbReference>
<organism evidence="1 2">
    <name type="scientific">Limosilactobacillus pontis</name>
    <dbReference type="NCBI Taxonomy" id="35787"/>
    <lineage>
        <taxon>Bacteria</taxon>
        <taxon>Bacillati</taxon>
        <taxon>Bacillota</taxon>
        <taxon>Bacilli</taxon>
        <taxon>Lactobacillales</taxon>
        <taxon>Lactobacillaceae</taxon>
        <taxon>Limosilactobacillus</taxon>
    </lineage>
</organism>
<name>A0A2J6NPX5_9LACO</name>
<accession>A0A2J6NPX5</accession>
<dbReference type="OrthoDB" id="2313915at2"/>
<evidence type="ECO:0000313" key="1">
    <source>
        <dbReference type="EMBL" id="PMB83368.1"/>
    </source>
</evidence>
<dbReference type="Proteomes" id="UP000239920">
    <property type="component" value="Unassembled WGS sequence"/>
</dbReference>
<comment type="caution">
    <text evidence="1">The sequence shown here is derived from an EMBL/GenBank/DDBJ whole genome shotgun (WGS) entry which is preliminary data.</text>
</comment>